<dbReference type="EMBL" id="JAGUCO010000006">
    <property type="protein sequence ID" value="MBS2098745.1"/>
    <property type="molecule type" value="Genomic_DNA"/>
</dbReference>
<dbReference type="RefSeq" id="WP_212215987.1">
    <property type="nucleotide sequence ID" value="NZ_JAGUCO010000006.1"/>
</dbReference>
<name>A0ABS5JV19_9BACT</name>
<keyword evidence="2" id="KW-1185">Reference proteome</keyword>
<dbReference type="Proteomes" id="UP000708576">
    <property type="component" value="Unassembled WGS sequence"/>
</dbReference>
<protein>
    <submittedName>
        <fullName evidence="1">DUF1698 domain-containing protein</fullName>
    </submittedName>
</protein>
<dbReference type="Gene3D" id="3.40.50.150">
    <property type="entry name" value="Vaccinia Virus protein VP39"/>
    <property type="match status" value="1"/>
</dbReference>
<dbReference type="InterPro" id="IPR029063">
    <property type="entry name" value="SAM-dependent_MTases_sf"/>
</dbReference>
<organism evidence="1 2">
    <name type="scientific">Carboxylicivirga linearis</name>
    <dbReference type="NCBI Taxonomy" id="1628157"/>
    <lineage>
        <taxon>Bacteria</taxon>
        <taxon>Pseudomonadati</taxon>
        <taxon>Bacteroidota</taxon>
        <taxon>Bacteroidia</taxon>
        <taxon>Marinilabiliales</taxon>
        <taxon>Marinilabiliaceae</taxon>
        <taxon>Carboxylicivirga</taxon>
    </lineage>
</organism>
<dbReference type="Pfam" id="PF08003">
    <property type="entry name" value="Methyltransf_9"/>
    <property type="match status" value="1"/>
</dbReference>
<comment type="caution">
    <text evidence="1">The sequence shown here is derived from an EMBL/GenBank/DDBJ whole genome shotgun (WGS) entry which is preliminary data.</text>
</comment>
<reference evidence="1 2" key="1">
    <citation type="journal article" date="2015" name="Int. J. Syst. Evol. Microbiol.">
        <title>Carboxylicivirga linearis sp. nov., isolated from a sea cucumber culture pond.</title>
        <authorList>
            <person name="Wang F.Q."/>
            <person name="Zhou Y.X."/>
            <person name="Lin X.Z."/>
            <person name="Chen G.J."/>
            <person name="Du Z.J."/>
        </authorList>
    </citation>
    <scope>NUCLEOTIDE SEQUENCE [LARGE SCALE GENOMIC DNA]</scope>
    <source>
        <strain evidence="1 2">FB218</strain>
    </source>
</reference>
<dbReference type="InterPro" id="IPR027555">
    <property type="entry name" value="Mo5U34_MeTrfas-like"/>
</dbReference>
<accession>A0ABS5JV19</accession>
<evidence type="ECO:0000313" key="1">
    <source>
        <dbReference type="EMBL" id="MBS2098745.1"/>
    </source>
</evidence>
<evidence type="ECO:0000313" key="2">
    <source>
        <dbReference type="Proteomes" id="UP000708576"/>
    </source>
</evidence>
<dbReference type="SUPFAM" id="SSF53335">
    <property type="entry name" value="S-adenosyl-L-methionine-dependent methyltransferases"/>
    <property type="match status" value="1"/>
</dbReference>
<proteinExistence type="predicted"/>
<sequence>MKQVEQLLSYIQSNGKHGLYQLLPPALINKYEQLKTLPYKNVRLDDQRFDYFTSKLDFTKANITDIGANIGYFSFRLATEKQCSVNLYEPYIQHYKALKVIEELLNIQKNCNIYNKGISLDDIEQMDNTDILLFFNVLQHAGEDFDKKYVKTKSDWEAHAVSYLSKLRDKTKYLVFQNGYSWLGHEEEFCDKKDIIRFTLDLLQKAGWTTLNCGIITDFHKKEYRDLDINKTTNNPINSKLKYLEYGIKYRLGLDVPNLTFIQRPIFICQS</sequence>
<gene>
    <name evidence="1" type="ORF">KEM10_10680</name>
</gene>